<dbReference type="Pfam" id="PF01050">
    <property type="entry name" value="MannoseP_isomer"/>
    <property type="match status" value="1"/>
</dbReference>
<dbReference type="GO" id="GO:0009298">
    <property type="term" value="P:GDP-mannose biosynthetic process"/>
    <property type="evidence" value="ECO:0007669"/>
    <property type="project" value="TreeGrafter"/>
</dbReference>
<evidence type="ECO:0000313" key="2">
    <source>
        <dbReference type="EMBL" id="KKN98948.1"/>
    </source>
</evidence>
<accession>A0A0F9Y2R5</accession>
<dbReference type="GO" id="GO:0005976">
    <property type="term" value="P:polysaccharide metabolic process"/>
    <property type="evidence" value="ECO:0007669"/>
    <property type="project" value="InterPro"/>
</dbReference>
<dbReference type="GO" id="GO:0004475">
    <property type="term" value="F:mannose-1-phosphate guanylyltransferase (GTP) activity"/>
    <property type="evidence" value="ECO:0007669"/>
    <property type="project" value="TreeGrafter"/>
</dbReference>
<dbReference type="EMBL" id="LAZR01000049">
    <property type="protein sequence ID" value="KKN98948.1"/>
    <property type="molecule type" value="Genomic_DNA"/>
</dbReference>
<evidence type="ECO:0000259" key="1">
    <source>
        <dbReference type="Pfam" id="PF01050"/>
    </source>
</evidence>
<gene>
    <name evidence="2" type="ORF">LCGC14_0141930</name>
</gene>
<feature type="domain" description="Mannose-6-phosphate isomerase type II C-terminal" evidence="1">
    <location>
        <begin position="13"/>
        <end position="121"/>
    </location>
</feature>
<dbReference type="AlphaFoldDB" id="A0A0F9Y2R5"/>
<dbReference type="InterPro" id="IPR051161">
    <property type="entry name" value="Mannose-6P_isomerase_type2"/>
</dbReference>
<dbReference type="Gene3D" id="2.60.120.10">
    <property type="entry name" value="Jelly Rolls"/>
    <property type="match status" value="1"/>
</dbReference>
<comment type="caution">
    <text evidence="2">The sequence shown here is derived from an EMBL/GenBank/DDBJ whole genome shotgun (WGS) entry which is preliminary data.</text>
</comment>
<organism evidence="2">
    <name type="scientific">marine sediment metagenome</name>
    <dbReference type="NCBI Taxonomy" id="412755"/>
    <lineage>
        <taxon>unclassified sequences</taxon>
        <taxon>metagenomes</taxon>
        <taxon>ecological metagenomes</taxon>
    </lineage>
</organism>
<dbReference type="SUPFAM" id="SSF51182">
    <property type="entry name" value="RmlC-like cupins"/>
    <property type="match status" value="1"/>
</dbReference>
<dbReference type="InterPro" id="IPR014710">
    <property type="entry name" value="RmlC-like_jellyroll"/>
</dbReference>
<dbReference type="InterPro" id="IPR001538">
    <property type="entry name" value="Man6P_isomerase-2_C"/>
</dbReference>
<dbReference type="PANTHER" id="PTHR46390:SF1">
    <property type="entry name" value="MANNOSE-1-PHOSPHATE GUANYLYLTRANSFERASE"/>
    <property type="match status" value="1"/>
</dbReference>
<protein>
    <recommendedName>
        <fullName evidence="1">Mannose-6-phosphate isomerase type II C-terminal domain-containing protein</fullName>
    </recommendedName>
</protein>
<sequence>MIITWNLWGVEMKTIEKPWGKEEILFVGDKYVVKRLCMNPGKRCSKQYHKHKTETIYVLSGVLLIYFDHEILTLTKGDHITILPGVNHRMKGGLTFSFPDHPAVYLECSTTELDDVVRLEDDYGRE</sequence>
<reference evidence="2" key="1">
    <citation type="journal article" date="2015" name="Nature">
        <title>Complex archaea that bridge the gap between prokaryotes and eukaryotes.</title>
        <authorList>
            <person name="Spang A."/>
            <person name="Saw J.H."/>
            <person name="Jorgensen S.L."/>
            <person name="Zaremba-Niedzwiedzka K."/>
            <person name="Martijn J."/>
            <person name="Lind A.E."/>
            <person name="van Eijk R."/>
            <person name="Schleper C."/>
            <person name="Guy L."/>
            <person name="Ettema T.J."/>
        </authorList>
    </citation>
    <scope>NUCLEOTIDE SEQUENCE</scope>
</reference>
<dbReference type="InterPro" id="IPR011051">
    <property type="entry name" value="RmlC_Cupin_sf"/>
</dbReference>
<name>A0A0F9Y2R5_9ZZZZ</name>
<proteinExistence type="predicted"/>
<dbReference type="PANTHER" id="PTHR46390">
    <property type="entry name" value="MANNOSE-1-PHOSPHATE GUANYLYLTRANSFERASE"/>
    <property type="match status" value="1"/>
</dbReference>